<evidence type="ECO:0000313" key="1">
    <source>
        <dbReference type="EMBL" id="KKM85334.1"/>
    </source>
</evidence>
<organism evidence="1">
    <name type="scientific">marine sediment metagenome</name>
    <dbReference type="NCBI Taxonomy" id="412755"/>
    <lineage>
        <taxon>unclassified sequences</taxon>
        <taxon>metagenomes</taxon>
        <taxon>ecological metagenomes</taxon>
    </lineage>
</organism>
<comment type="caution">
    <text evidence="1">The sequence shown here is derived from an EMBL/GenBank/DDBJ whole genome shotgun (WGS) entry which is preliminary data.</text>
</comment>
<feature type="non-terminal residue" evidence="1">
    <location>
        <position position="1"/>
    </location>
</feature>
<name>A0A0F9KST9_9ZZZZ</name>
<protein>
    <submittedName>
        <fullName evidence="1">Uncharacterized protein</fullName>
    </submittedName>
</protein>
<gene>
    <name evidence="1" type="ORF">LCGC14_1290010</name>
</gene>
<accession>A0A0F9KST9</accession>
<dbReference type="EMBL" id="LAZR01007428">
    <property type="protein sequence ID" value="KKM85334.1"/>
    <property type="molecule type" value="Genomic_DNA"/>
</dbReference>
<proteinExistence type="predicted"/>
<dbReference type="AlphaFoldDB" id="A0A0F9KST9"/>
<reference evidence="1" key="1">
    <citation type="journal article" date="2015" name="Nature">
        <title>Complex archaea that bridge the gap between prokaryotes and eukaryotes.</title>
        <authorList>
            <person name="Spang A."/>
            <person name="Saw J.H."/>
            <person name="Jorgensen S.L."/>
            <person name="Zaremba-Niedzwiedzka K."/>
            <person name="Martijn J."/>
            <person name="Lind A.E."/>
            <person name="van Eijk R."/>
            <person name="Schleper C."/>
            <person name="Guy L."/>
            <person name="Ettema T.J."/>
        </authorList>
    </citation>
    <scope>NUCLEOTIDE SEQUENCE</scope>
</reference>
<sequence length="91" mass="9945">AVFTNVSADQGIFINAASGRGGKLPLKSTSSAQAVGIAQGYLPWHCYQFPMGLQQVIEDWYNPAGKKPRLRLRVNNTGGTGQVVIEELHRY</sequence>